<evidence type="ECO:0000313" key="2">
    <source>
        <dbReference type="WBParaSite" id="Hba_19610"/>
    </source>
</evidence>
<name>A0A1I7XQ57_HETBA</name>
<evidence type="ECO:0000313" key="1">
    <source>
        <dbReference type="Proteomes" id="UP000095283"/>
    </source>
</evidence>
<reference evidence="2" key="1">
    <citation type="submission" date="2016-11" db="UniProtKB">
        <authorList>
            <consortium name="WormBaseParasite"/>
        </authorList>
    </citation>
    <scope>IDENTIFICATION</scope>
</reference>
<organism evidence="1 2">
    <name type="scientific">Heterorhabditis bacteriophora</name>
    <name type="common">Entomopathogenic nematode worm</name>
    <dbReference type="NCBI Taxonomy" id="37862"/>
    <lineage>
        <taxon>Eukaryota</taxon>
        <taxon>Metazoa</taxon>
        <taxon>Ecdysozoa</taxon>
        <taxon>Nematoda</taxon>
        <taxon>Chromadorea</taxon>
        <taxon>Rhabditida</taxon>
        <taxon>Rhabditina</taxon>
        <taxon>Rhabditomorpha</taxon>
        <taxon>Strongyloidea</taxon>
        <taxon>Heterorhabditidae</taxon>
        <taxon>Heterorhabditis</taxon>
    </lineage>
</organism>
<proteinExistence type="predicted"/>
<keyword evidence="1" id="KW-1185">Reference proteome</keyword>
<accession>A0A1I7XQ57</accession>
<protein>
    <submittedName>
        <fullName evidence="2">Uncharacterized protein</fullName>
    </submittedName>
</protein>
<sequence length="49" mass="5761">MPPLDLYIFNYSVEYFFLNYGYFQGFDVQMDETSAFWAKKLVGFALLCG</sequence>
<dbReference type="AlphaFoldDB" id="A0A1I7XQ57"/>
<dbReference type="WBParaSite" id="Hba_19610">
    <property type="protein sequence ID" value="Hba_19610"/>
    <property type="gene ID" value="Hba_19610"/>
</dbReference>
<dbReference type="Proteomes" id="UP000095283">
    <property type="component" value="Unplaced"/>
</dbReference>